<evidence type="ECO:0000259" key="2">
    <source>
        <dbReference type="Pfam" id="PF00496"/>
    </source>
</evidence>
<dbReference type="CDD" id="cd08509">
    <property type="entry name" value="PBP2_TmCBP_oligosaccharides_like"/>
    <property type="match status" value="1"/>
</dbReference>
<dbReference type="SUPFAM" id="SSF53850">
    <property type="entry name" value="Periplasmic binding protein-like II"/>
    <property type="match status" value="1"/>
</dbReference>
<evidence type="ECO:0000313" key="3">
    <source>
        <dbReference type="EMBL" id="MDT0268049.1"/>
    </source>
</evidence>
<feature type="chain" id="PRO_5046432451" evidence="1">
    <location>
        <begin position="27"/>
        <end position="567"/>
    </location>
</feature>
<gene>
    <name evidence="3" type="ORF">RM844_17345</name>
</gene>
<dbReference type="Proteomes" id="UP001183410">
    <property type="component" value="Unassembled WGS sequence"/>
</dbReference>
<comment type="caution">
    <text evidence="3">The sequence shown here is derived from an EMBL/GenBank/DDBJ whole genome shotgun (WGS) entry which is preliminary data.</text>
</comment>
<organism evidence="3 4">
    <name type="scientific">Streptomyces chisholmiae</name>
    <dbReference type="NCBI Taxonomy" id="3075540"/>
    <lineage>
        <taxon>Bacteria</taxon>
        <taxon>Bacillati</taxon>
        <taxon>Actinomycetota</taxon>
        <taxon>Actinomycetes</taxon>
        <taxon>Kitasatosporales</taxon>
        <taxon>Streptomycetaceae</taxon>
        <taxon>Streptomyces</taxon>
    </lineage>
</organism>
<sequence length="567" mass="61334">MTPTKRARRARAAIAGGALCALLATGCGGGSSNDGGGGGGGGGAGSDTLNIFSGASGDFQANFNPYSPTKLEGAGSIFEPLFFLNIARSEDPVPLLGTEYSWNEDGTELSITLREGVEWSDGEAFTADDVKFTFDMLRENEAINSIGFDGETTVVDDTHVTVAFESTAYMDAAELLGRTWIVPEHIWSDVDPATDTMTEPVGTGPYTLGEFKAQSFTLTANPNHWDGEPAVKTIRSLSLSGNQAGADALSAGQVDWLTSPVPSLDRVEEVYPGYTSVVANTFQIVLGTCSNEELGCEGPQTDPAVRQAIYHAMDRETIDSLAFQGIAAPMSPGFGLPDRDYISPDLENQVTEMTGDVESATAVLEAAGWERDGDGLYQRDGEELSLSVRAVSGWTDYITTLQTMTEQLRAAGIELIVEQSSWNEWSEARGRGDYELIIDALNPGPTADPYWQYINYYTSENTQPVGENTNTNWARYANPEVDAAIEELSHIDPADADARQPHLDLIQTTIEQEMPYIPVLLNGTVSIWNQDKFTGWPTEDDLYTFPALWQSPDNSLVYKNLRPAGGE</sequence>
<feature type="signal peptide" evidence="1">
    <location>
        <begin position="1"/>
        <end position="26"/>
    </location>
</feature>
<reference evidence="4" key="1">
    <citation type="submission" date="2023-07" db="EMBL/GenBank/DDBJ databases">
        <title>30 novel species of actinomycetes from the DSMZ collection.</title>
        <authorList>
            <person name="Nouioui I."/>
        </authorList>
    </citation>
    <scope>NUCLEOTIDE SEQUENCE [LARGE SCALE GENOMIC DNA]</scope>
    <source>
        <strain evidence="4">DSM 44915</strain>
    </source>
</reference>
<dbReference type="PIRSF" id="PIRSF002741">
    <property type="entry name" value="MppA"/>
    <property type="match status" value="1"/>
</dbReference>
<dbReference type="InterPro" id="IPR039424">
    <property type="entry name" value="SBP_5"/>
</dbReference>
<keyword evidence="4" id="KW-1185">Reference proteome</keyword>
<dbReference type="Gene3D" id="3.90.76.10">
    <property type="entry name" value="Dipeptide-binding Protein, Domain 1"/>
    <property type="match status" value="1"/>
</dbReference>
<dbReference type="Gene3D" id="3.40.190.10">
    <property type="entry name" value="Periplasmic binding protein-like II"/>
    <property type="match status" value="1"/>
</dbReference>
<dbReference type="InterPro" id="IPR000914">
    <property type="entry name" value="SBP_5_dom"/>
</dbReference>
<evidence type="ECO:0000256" key="1">
    <source>
        <dbReference type="SAM" id="SignalP"/>
    </source>
</evidence>
<dbReference type="PROSITE" id="PS51257">
    <property type="entry name" value="PROKAR_LIPOPROTEIN"/>
    <property type="match status" value="1"/>
</dbReference>
<dbReference type="InterPro" id="IPR030678">
    <property type="entry name" value="Peptide/Ni-bd"/>
</dbReference>
<protein>
    <submittedName>
        <fullName evidence="3">ABC transporter substrate-binding protein</fullName>
    </submittedName>
</protein>
<accession>A0ABU2JST2</accession>
<dbReference type="RefSeq" id="WP_311668134.1">
    <property type="nucleotide sequence ID" value="NZ_JAVREO010000009.1"/>
</dbReference>
<name>A0ABU2JST2_9ACTN</name>
<proteinExistence type="predicted"/>
<feature type="domain" description="Solute-binding protein family 5" evidence="2">
    <location>
        <begin position="92"/>
        <end position="462"/>
    </location>
</feature>
<evidence type="ECO:0000313" key="4">
    <source>
        <dbReference type="Proteomes" id="UP001183410"/>
    </source>
</evidence>
<dbReference type="EMBL" id="JAVREO010000009">
    <property type="protein sequence ID" value="MDT0268049.1"/>
    <property type="molecule type" value="Genomic_DNA"/>
</dbReference>
<keyword evidence="1" id="KW-0732">Signal</keyword>
<dbReference type="PANTHER" id="PTHR30290">
    <property type="entry name" value="PERIPLASMIC BINDING COMPONENT OF ABC TRANSPORTER"/>
    <property type="match status" value="1"/>
</dbReference>
<dbReference type="Gene3D" id="3.10.105.10">
    <property type="entry name" value="Dipeptide-binding Protein, Domain 3"/>
    <property type="match status" value="1"/>
</dbReference>
<dbReference type="Pfam" id="PF00496">
    <property type="entry name" value="SBP_bac_5"/>
    <property type="match status" value="1"/>
</dbReference>